<protein>
    <submittedName>
        <fullName evidence="1">Uncharacterized protein</fullName>
    </submittedName>
</protein>
<evidence type="ECO:0000313" key="1">
    <source>
        <dbReference type="EMBL" id="JAD64441.1"/>
    </source>
</evidence>
<organism evidence="1">
    <name type="scientific">Arundo donax</name>
    <name type="common">Giant reed</name>
    <name type="synonym">Donax arundinaceus</name>
    <dbReference type="NCBI Taxonomy" id="35708"/>
    <lineage>
        <taxon>Eukaryota</taxon>
        <taxon>Viridiplantae</taxon>
        <taxon>Streptophyta</taxon>
        <taxon>Embryophyta</taxon>
        <taxon>Tracheophyta</taxon>
        <taxon>Spermatophyta</taxon>
        <taxon>Magnoliopsida</taxon>
        <taxon>Liliopsida</taxon>
        <taxon>Poales</taxon>
        <taxon>Poaceae</taxon>
        <taxon>PACMAD clade</taxon>
        <taxon>Arundinoideae</taxon>
        <taxon>Arundineae</taxon>
        <taxon>Arundo</taxon>
    </lineage>
</organism>
<proteinExistence type="predicted"/>
<accession>A0A0A9SNZ3</accession>
<dbReference type="EMBL" id="GBRH01233454">
    <property type="protein sequence ID" value="JAD64441.1"/>
    <property type="molecule type" value="Transcribed_RNA"/>
</dbReference>
<reference evidence="1" key="1">
    <citation type="submission" date="2014-09" db="EMBL/GenBank/DDBJ databases">
        <authorList>
            <person name="Magalhaes I.L.F."/>
            <person name="Oliveira U."/>
            <person name="Santos F.R."/>
            <person name="Vidigal T.H.D.A."/>
            <person name="Brescovit A.D."/>
            <person name="Santos A.J."/>
        </authorList>
    </citation>
    <scope>NUCLEOTIDE SEQUENCE</scope>
    <source>
        <tissue evidence="1">Shoot tissue taken approximately 20 cm above the soil surface</tissue>
    </source>
</reference>
<sequence length="14" mass="1761">MQLVRRQEKCNSRL</sequence>
<name>A0A0A9SNZ3_ARUDO</name>
<reference evidence="1" key="2">
    <citation type="journal article" date="2015" name="Data Brief">
        <title>Shoot transcriptome of the giant reed, Arundo donax.</title>
        <authorList>
            <person name="Barrero R.A."/>
            <person name="Guerrero F.D."/>
            <person name="Moolhuijzen P."/>
            <person name="Goolsby J.A."/>
            <person name="Tidwell J."/>
            <person name="Bellgard S.E."/>
            <person name="Bellgard M.I."/>
        </authorList>
    </citation>
    <scope>NUCLEOTIDE SEQUENCE</scope>
    <source>
        <tissue evidence="1">Shoot tissue taken approximately 20 cm above the soil surface</tissue>
    </source>
</reference>